<keyword evidence="11" id="KW-0520">NAD</keyword>
<evidence type="ECO:0000256" key="11">
    <source>
        <dbReference type="ARBA" id="ARBA00023027"/>
    </source>
</evidence>
<evidence type="ECO:0000256" key="15">
    <source>
        <dbReference type="ARBA" id="ARBA00049551"/>
    </source>
</evidence>
<feature type="transmembrane region" description="Helical" evidence="16">
    <location>
        <begin position="50"/>
        <end position="69"/>
    </location>
</feature>
<evidence type="ECO:0000256" key="3">
    <source>
        <dbReference type="ARBA" id="ARBA00012944"/>
    </source>
</evidence>
<dbReference type="GO" id="GO:0031966">
    <property type="term" value="C:mitochondrial membrane"/>
    <property type="evidence" value="ECO:0007669"/>
    <property type="project" value="UniProtKB-SubCell"/>
</dbReference>
<keyword evidence="12 17" id="KW-0496">Mitochondrion</keyword>
<comment type="subcellular location">
    <subcellularLocation>
        <location evidence="1">Mitochondrion membrane</location>
        <topology evidence="1">Multi-pass membrane protein</topology>
    </subcellularLocation>
</comment>
<feature type="transmembrane region" description="Helical" evidence="16">
    <location>
        <begin position="81"/>
        <end position="101"/>
    </location>
</feature>
<keyword evidence="6" id="KW-0679">Respiratory chain</keyword>
<sequence>MLVMIMMTLLLLSMLFPLMKHPLSMGFTLILQTIMIAMMTGVTINMFWFSYILIMIILSGMMVLFIYMASVASNEKFYPSFKIAIFMLLFLTLSSIMSMYINQMEASMKWPMKKESIMMDTEHLLTLNKMFNVHNMTITILVVSYLLLAMIVISNIVNIHEGPLRTKN</sequence>
<comment type="catalytic activity">
    <reaction evidence="15">
        <text>a ubiquinone + NADH + 5 H(+)(in) = a ubiquinol + NAD(+) + 4 H(+)(out)</text>
        <dbReference type="Rhea" id="RHEA:29091"/>
        <dbReference type="Rhea" id="RHEA-COMP:9565"/>
        <dbReference type="Rhea" id="RHEA-COMP:9566"/>
        <dbReference type="ChEBI" id="CHEBI:15378"/>
        <dbReference type="ChEBI" id="CHEBI:16389"/>
        <dbReference type="ChEBI" id="CHEBI:17976"/>
        <dbReference type="ChEBI" id="CHEBI:57540"/>
        <dbReference type="ChEBI" id="CHEBI:57945"/>
        <dbReference type="EC" id="7.1.1.2"/>
    </reaction>
</comment>
<geneLocation type="mitochondrion" evidence="17"/>
<feature type="transmembrane region" description="Helical" evidence="16">
    <location>
        <begin position="136"/>
        <end position="157"/>
    </location>
</feature>
<organism evidence="17">
    <name type="scientific">Phalantus geniculatus</name>
    <dbReference type="NCBI Taxonomy" id="1524594"/>
    <lineage>
        <taxon>Eukaryota</taxon>
        <taxon>Metazoa</taxon>
        <taxon>Ecdysozoa</taxon>
        <taxon>Arthropoda</taxon>
        <taxon>Hexapoda</taxon>
        <taxon>Insecta</taxon>
        <taxon>Pterygota</taxon>
        <taxon>Neoptera</taxon>
        <taxon>Paraneoptera</taxon>
        <taxon>Hemiptera</taxon>
        <taxon>Heteroptera</taxon>
        <taxon>Panheteroptera</taxon>
        <taxon>Cimicomorpha</taxon>
        <taxon>Reduviidae</taxon>
        <taxon>Peiratinae</taxon>
        <taxon>Phalantus</taxon>
    </lineage>
</organism>
<keyword evidence="13 16" id="KW-0472">Membrane</keyword>
<proteinExistence type="inferred from homology"/>
<comment type="similarity">
    <text evidence="2">Belongs to the complex I subunit 6 family.</text>
</comment>
<keyword evidence="9" id="KW-0249">Electron transport</keyword>
<dbReference type="AlphaFoldDB" id="A0A6B9ITG0"/>
<evidence type="ECO:0000256" key="7">
    <source>
        <dbReference type="ARBA" id="ARBA00022692"/>
    </source>
</evidence>
<dbReference type="GO" id="GO:0008137">
    <property type="term" value="F:NADH dehydrogenase (ubiquinone) activity"/>
    <property type="evidence" value="ECO:0007669"/>
    <property type="project" value="UniProtKB-EC"/>
</dbReference>
<evidence type="ECO:0000256" key="6">
    <source>
        <dbReference type="ARBA" id="ARBA00022660"/>
    </source>
</evidence>
<accession>A0A6B9ITG0</accession>
<reference evidence="17" key="1">
    <citation type="submission" date="2017-09" db="EMBL/GenBank/DDBJ databases">
        <authorList>
            <person name="Song F."/>
            <person name="Li H."/>
            <person name="Cai W.Z."/>
        </authorList>
    </citation>
    <scope>NUCLEOTIDE SEQUENCE</scope>
</reference>
<evidence type="ECO:0000256" key="9">
    <source>
        <dbReference type="ARBA" id="ARBA00022982"/>
    </source>
</evidence>
<evidence type="ECO:0000256" key="8">
    <source>
        <dbReference type="ARBA" id="ARBA00022967"/>
    </source>
</evidence>
<keyword evidence="7 16" id="KW-0812">Transmembrane</keyword>
<evidence type="ECO:0000256" key="2">
    <source>
        <dbReference type="ARBA" id="ARBA00005698"/>
    </source>
</evidence>
<evidence type="ECO:0000256" key="14">
    <source>
        <dbReference type="ARBA" id="ARBA00031019"/>
    </source>
</evidence>
<evidence type="ECO:0000313" key="17">
    <source>
        <dbReference type="EMBL" id="QGZ10099.1"/>
    </source>
</evidence>
<dbReference type="EC" id="7.1.1.2" evidence="3"/>
<protein>
    <recommendedName>
        <fullName evidence="4">NADH-ubiquinone oxidoreductase chain 6</fullName>
        <ecNumber evidence="3">7.1.1.2</ecNumber>
    </recommendedName>
    <alternativeName>
        <fullName evidence="14">NADH dehydrogenase subunit 6</fullName>
    </alternativeName>
</protein>
<gene>
    <name evidence="17" type="primary">ND6</name>
</gene>
<keyword evidence="5" id="KW-0813">Transport</keyword>
<evidence type="ECO:0000256" key="5">
    <source>
        <dbReference type="ARBA" id="ARBA00022448"/>
    </source>
</evidence>
<evidence type="ECO:0000256" key="16">
    <source>
        <dbReference type="SAM" id="Phobius"/>
    </source>
</evidence>
<evidence type="ECO:0000256" key="4">
    <source>
        <dbReference type="ARBA" id="ARBA00021095"/>
    </source>
</evidence>
<keyword evidence="10 16" id="KW-1133">Transmembrane helix</keyword>
<evidence type="ECO:0000256" key="12">
    <source>
        <dbReference type="ARBA" id="ARBA00023128"/>
    </source>
</evidence>
<dbReference type="PANTHER" id="PTHR11435">
    <property type="entry name" value="NADH UBIQUINONE OXIDOREDUCTASE SUBUNIT ND6"/>
    <property type="match status" value="1"/>
</dbReference>
<keyword evidence="8" id="KW-1278">Translocase</keyword>
<evidence type="ECO:0000256" key="10">
    <source>
        <dbReference type="ARBA" id="ARBA00022989"/>
    </source>
</evidence>
<dbReference type="EMBL" id="MF806068">
    <property type="protein sequence ID" value="QGZ10099.1"/>
    <property type="molecule type" value="Genomic_DNA"/>
</dbReference>
<evidence type="ECO:0000256" key="1">
    <source>
        <dbReference type="ARBA" id="ARBA00004225"/>
    </source>
</evidence>
<dbReference type="PANTHER" id="PTHR11435:SF1">
    <property type="entry name" value="NADH-UBIQUINONE OXIDOREDUCTASE CHAIN 6"/>
    <property type="match status" value="1"/>
</dbReference>
<name>A0A6B9ITG0_9HEMI</name>
<dbReference type="InterPro" id="IPR050269">
    <property type="entry name" value="ComplexI_Subunit6"/>
</dbReference>
<evidence type="ECO:0000256" key="13">
    <source>
        <dbReference type="ARBA" id="ARBA00023136"/>
    </source>
</evidence>